<dbReference type="RefSeq" id="WP_205721668.1">
    <property type="nucleotide sequence ID" value="NZ_CP070608.1"/>
</dbReference>
<sequence length="133" mass="14786">MLEGLKIGEKATVEYKVKPTDVPNFDGKDVHPVCSTYVLAREIEWSSRQFVLKYKLDDEEGIGTKLTIEHIGPAKVGELVSITAEAMEIKGNELICNYIAKVSDRIIAKGTTGQKVLKKNVIEKIFSKFDGND</sequence>
<reference evidence="2" key="1">
    <citation type="submission" date="2021-02" db="EMBL/GenBank/DDBJ databases">
        <title>Fulvivirga sp. S481 isolated from sea water.</title>
        <authorList>
            <person name="Bae S.S."/>
            <person name="Baek K."/>
        </authorList>
    </citation>
    <scope>NUCLEOTIDE SEQUENCE</scope>
    <source>
        <strain evidence="2">S481</strain>
    </source>
</reference>
<dbReference type="SUPFAM" id="SSF54637">
    <property type="entry name" value="Thioesterase/thiol ester dehydrase-isomerase"/>
    <property type="match status" value="1"/>
</dbReference>
<dbReference type="InterPro" id="IPR025540">
    <property type="entry name" value="FlK"/>
</dbReference>
<organism evidence="2 3">
    <name type="scientific">Fulvivirga lutea</name>
    <dbReference type="NCBI Taxonomy" id="2810512"/>
    <lineage>
        <taxon>Bacteria</taxon>
        <taxon>Pseudomonadati</taxon>
        <taxon>Bacteroidota</taxon>
        <taxon>Cytophagia</taxon>
        <taxon>Cytophagales</taxon>
        <taxon>Fulvivirgaceae</taxon>
        <taxon>Fulvivirga</taxon>
    </lineage>
</organism>
<gene>
    <name evidence="2" type="ORF">JR347_16410</name>
</gene>
<dbReference type="Pfam" id="PF22636">
    <property type="entry name" value="FlK"/>
    <property type="match status" value="1"/>
</dbReference>
<accession>A0A974WFQ2</accession>
<evidence type="ECO:0000259" key="1">
    <source>
        <dbReference type="Pfam" id="PF22636"/>
    </source>
</evidence>
<feature type="domain" description="Fluoroacetyl-CoA-specific thioesterase-like" evidence="1">
    <location>
        <begin position="17"/>
        <end position="119"/>
    </location>
</feature>
<dbReference type="Proteomes" id="UP000662783">
    <property type="component" value="Chromosome"/>
</dbReference>
<keyword evidence="3" id="KW-1185">Reference proteome</keyword>
<dbReference type="InterPro" id="IPR054485">
    <property type="entry name" value="FlK-like_dom"/>
</dbReference>
<protein>
    <recommendedName>
        <fullName evidence="1">Fluoroacetyl-CoA-specific thioesterase-like domain-containing protein</fullName>
    </recommendedName>
</protein>
<name>A0A974WFQ2_9BACT</name>
<proteinExistence type="predicted"/>
<dbReference type="AlphaFoldDB" id="A0A974WFQ2"/>
<evidence type="ECO:0000313" key="2">
    <source>
        <dbReference type="EMBL" id="QSE97155.1"/>
    </source>
</evidence>
<dbReference type="EMBL" id="CP070608">
    <property type="protein sequence ID" value="QSE97155.1"/>
    <property type="molecule type" value="Genomic_DNA"/>
</dbReference>
<evidence type="ECO:0000313" key="3">
    <source>
        <dbReference type="Proteomes" id="UP000662783"/>
    </source>
</evidence>
<dbReference type="InterPro" id="IPR029069">
    <property type="entry name" value="HotDog_dom_sf"/>
</dbReference>
<dbReference type="PANTHER" id="PTHR36934:SF1">
    <property type="entry name" value="THIOESTERASE DOMAIN-CONTAINING PROTEIN"/>
    <property type="match status" value="1"/>
</dbReference>
<dbReference type="PANTHER" id="PTHR36934">
    <property type="entry name" value="BLR0278 PROTEIN"/>
    <property type="match status" value="1"/>
</dbReference>
<dbReference type="Gene3D" id="3.10.129.10">
    <property type="entry name" value="Hotdog Thioesterase"/>
    <property type="match status" value="1"/>
</dbReference>
<dbReference type="KEGG" id="fuv:JR347_16410"/>